<dbReference type="SUPFAM" id="SSF53271">
    <property type="entry name" value="PRTase-like"/>
    <property type="match status" value="1"/>
</dbReference>
<dbReference type="RefSeq" id="WP_176788793.1">
    <property type="nucleotide sequence ID" value="NZ_JABXWR010000001.1"/>
</dbReference>
<evidence type="ECO:0000256" key="2">
    <source>
        <dbReference type="ARBA" id="ARBA00022679"/>
    </source>
</evidence>
<dbReference type="InterPro" id="IPR029057">
    <property type="entry name" value="PRTase-like"/>
</dbReference>
<evidence type="ECO:0000256" key="1">
    <source>
        <dbReference type="ARBA" id="ARBA00022676"/>
    </source>
</evidence>
<evidence type="ECO:0000313" key="4">
    <source>
        <dbReference type="EMBL" id="NVO67169.1"/>
    </source>
</evidence>
<dbReference type="InterPro" id="IPR000836">
    <property type="entry name" value="PRTase_dom"/>
</dbReference>
<reference evidence="4 5" key="1">
    <citation type="submission" date="2020-06" db="EMBL/GenBank/DDBJ databases">
        <title>Methanofollis fontis sp. nov., a methanogen isolated from marine sediments near a cold seep at Four-Way Closure Ridge offshore southwestern Taiwan.</title>
        <authorList>
            <person name="Chen S.-C."/>
            <person name="Teng N.-H."/>
            <person name="Lin Y.-S."/>
            <person name="Lai M.-C."/>
            <person name="Chen H.-H."/>
            <person name="Wang C.-C."/>
        </authorList>
    </citation>
    <scope>NUCLEOTIDE SEQUENCE [LARGE SCALE GENOMIC DNA]</scope>
    <source>
        <strain evidence="4 5">DSM 2702</strain>
    </source>
</reference>
<dbReference type="PANTHER" id="PTHR43363">
    <property type="entry name" value="HYPOXANTHINE PHOSPHORIBOSYLTRANSFERASE"/>
    <property type="match status" value="1"/>
</dbReference>
<sequence>MIPETFTCDAVTWERAVSLSRTLAAKVRASGFRPDLVVAVGRGGYVPARIVCDELLIMDLAGIRVEHWGTAEHKNERAVVRRPLADDITGLAILVVDDVTDTGDTLTAALDHLEGRGAGEIRTGVLVHKQVCGVAPDYHAEFAPSWHWVIFPWARHEDVFGFTGKVLADEPAEMAEIRAILAGRYGLLAGEEEILEALADLVAAGRAVQDGPRYLLAPRE</sequence>
<proteinExistence type="predicted"/>
<evidence type="ECO:0000313" key="5">
    <source>
        <dbReference type="Proteomes" id="UP000570823"/>
    </source>
</evidence>
<keyword evidence="5" id="KW-1185">Reference proteome</keyword>
<feature type="domain" description="Phosphoribosyltransferase" evidence="3">
    <location>
        <begin position="15"/>
        <end position="152"/>
    </location>
</feature>
<keyword evidence="1 4" id="KW-0328">Glycosyltransferase</keyword>
<dbReference type="Proteomes" id="UP000570823">
    <property type="component" value="Unassembled WGS sequence"/>
</dbReference>
<dbReference type="OrthoDB" id="4952at2157"/>
<accession>A0A7K4HPL4</accession>
<dbReference type="EMBL" id="JABXWR010000001">
    <property type="protein sequence ID" value="NVO67169.1"/>
    <property type="molecule type" value="Genomic_DNA"/>
</dbReference>
<dbReference type="Gene3D" id="3.40.50.2020">
    <property type="match status" value="1"/>
</dbReference>
<dbReference type="AlphaFoldDB" id="A0A7K4HPL4"/>
<dbReference type="Pfam" id="PF00156">
    <property type="entry name" value="Pribosyltran"/>
    <property type="match status" value="1"/>
</dbReference>
<dbReference type="GO" id="GO:0016757">
    <property type="term" value="F:glycosyltransferase activity"/>
    <property type="evidence" value="ECO:0007669"/>
    <property type="project" value="UniProtKB-KW"/>
</dbReference>
<evidence type="ECO:0000259" key="3">
    <source>
        <dbReference type="Pfam" id="PF00156"/>
    </source>
</evidence>
<keyword evidence="2 4" id="KW-0808">Transferase</keyword>
<comment type="caution">
    <text evidence="4">The sequence shown here is derived from an EMBL/GenBank/DDBJ whole genome shotgun (WGS) entry which is preliminary data.</text>
</comment>
<organism evidence="4 5">
    <name type="scientific">Methanofollis tationis</name>
    <dbReference type="NCBI Taxonomy" id="81417"/>
    <lineage>
        <taxon>Archaea</taxon>
        <taxon>Methanobacteriati</taxon>
        <taxon>Methanobacteriota</taxon>
        <taxon>Stenosarchaea group</taxon>
        <taxon>Methanomicrobia</taxon>
        <taxon>Methanomicrobiales</taxon>
        <taxon>Methanomicrobiaceae</taxon>
        <taxon>Methanofollis</taxon>
    </lineage>
</organism>
<dbReference type="CDD" id="cd06223">
    <property type="entry name" value="PRTases_typeI"/>
    <property type="match status" value="1"/>
</dbReference>
<dbReference type="PANTHER" id="PTHR43363:SF3">
    <property type="entry name" value="XANTHINE-GUANINE PHOSPHORIBOSYLTRANSFERASE"/>
    <property type="match status" value="1"/>
</dbReference>
<name>A0A7K4HPL4_9EURY</name>
<protein>
    <submittedName>
        <fullName evidence="4">Phosphoribosyltransferase</fullName>
    </submittedName>
</protein>
<gene>
    <name evidence="4" type="ORF">HWN36_07570</name>
</gene>